<keyword evidence="3 7" id="KW-0560">Oxidoreductase</keyword>
<dbReference type="InterPro" id="IPR011032">
    <property type="entry name" value="GroES-like_sf"/>
</dbReference>
<keyword evidence="8" id="KW-1185">Reference proteome</keyword>
<dbReference type="InterPro" id="IPR036291">
    <property type="entry name" value="NAD(P)-bd_dom_sf"/>
</dbReference>
<dbReference type="GO" id="GO:0018456">
    <property type="term" value="F:aryl-alcohol dehydrogenase (NAD+) activity"/>
    <property type="evidence" value="ECO:0007669"/>
    <property type="project" value="UniProtKB-EC"/>
</dbReference>
<keyword evidence="1 5" id="KW-0479">Metal-binding</keyword>
<comment type="cofactor">
    <cofactor evidence="5">
        <name>Zn(2+)</name>
        <dbReference type="ChEBI" id="CHEBI:29105"/>
    </cofactor>
</comment>
<evidence type="ECO:0000313" key="7">
    <source>
        <dbReference type="EMBL" id="MDQ0222716.1"/>
    </source>
</evidence>
<feature type="domain" description="Enoyl reductase (ER)" evidence="6">
    <location>
        <begin position="12"/>
        <end position="362"/>
    </location>
</feature>
<protein>
    <submittedName>
        <fullName evidence="7">Aryl-alcohol dehydrogenase</fullName>
        <ecNumber evidence="7">1.1.1.90</ecNumber>
    </submittedName>
</protein>
<dbReference type="SUPFAM" id="SSF50129">
    <property type="entry name" value="GroES-like"/>
    <property type="match status" value="1"/>
</dbReference>
<sequence length="365" mass="38868">MKMKSAVVSAQGQDIEIMDVILDEPKANEVLIRTVASGICHTDIAGRDAGMSPYPVALGHEGAGIVEKVGSAVTTVEPGDHVVISFGYCGHCRNCRTGHPALCSDLNVLNFGGAQYDGTHRHHLEDGSDVHSFFGQSSLSQYIVADEHGVVKVDKDVDLRLLGPLACGLQTGAGTVLNYIKPEFGSTMVVAGVGGVGLASIMAAKICNLKHIIAVDIHDNRLELAKELGATAVINSKTISTSVEEAIRELVPEGVDYSIDTTGYSPIIKELIHALRPAGTALVIGMTGDLTLNIQAELMGESKKLVGLVEGDAIPQLFIPTLVEYYKAGLFPFDKMVKFYPFENLQEAVDAMHDGSVIKPVVTFE</sequence>
<comment type="caution">
    <text evidence="7">The sequence shown here is derived from an EMBL/GenBank/DDBJ whole genome shotgun (WGS) entry which is preliminary data.</text>
</comment>
<evidence type="ECO:0000256" key="4">
    <source>
        <dbReference type="ARBA" id="ARBA00023027"/>
    </source>
</evidence>
<name>A0ABT9YRU1_9STRE</name>
<dbReference type="CDD" id="cd08278">
    <property type="entry name" value="benzyl_alcohol_DH"/>
    <property type="match status" value="1"/>
</dbReference>
<comment type="similarity">
    <text evidence="5">Belongs to the zinc-containing alcohol dehydrogenase family.</text>
</comment>
<dbReference type="EMBL" id="JAUSTM010000010">
    <property type="protein sequence ID" value="MDQ0222716.1"/>
    <property type="molecule type" value="Genomic_DNA"/>
</dbReference>
<reference evidence="7 8" key="1">
    <citation type="submission" date="2023-07" db="EMBL/GenBank/DDBJ databases">
        <title>Genomic Encyclopedia of Type Strains, Phase IV (KMG-IV): sequencing the most valuable type-strain genomes for metagenomic binning, comparative biology and taxonomic classification.</title>
        <authorList>
            <person name="Goeker M."/>
        </authorList>
    </citation>
    <scope>NUCLEOTIDE SEQUENCE [LARGE SCALE GENOMIC DNA]</scope>
    <source>
        <strain evidence="7 8">DSM 105143</strain>
    </source>
</reference>
<evidence type="ECO:0000256" key="5">
    <source>
        <dbReference type="RuleBase" id="RU361277"/>
    </source>
</evidence>
<organism evidence="7 8">
    <name type="scientific">Streptococcus moroccensis</name>
    <dbReference type="NCBI Taxonomy" id="1451356"/>
    <lineage>
        <taxon>Bacteria</taxon>
        <taxon>Bacillati</taxon>
        <taxon>Bacillota</taxon>
        <taxon>Bacilli</taxon>
        <taxon>Lactobacillales</taxon>
        <taxon>Streptococcaceae</taxon>
        <taxon>Streptococcus</taxon>
    </lineage>
</organism>
<dbReference type="Pfam" id="PF08240">
    <property type="entry name" value="ADH_N"/>
    <property type="match status" value="1"/>
</dbReference>
<dbReference type="Pfam" id="PF00107">
    <property type="entry name" value="ADH_zinc_N"/>
    <property type="match status" value="1"/>
</dbReference>
<dbReference type="SMART" id="SM00829">
    <property type="entry name" value="PKS_ER"/>
    <property type="match status" value="1"/>
</dbReference>
<evidence type="ECO:0000256" key="2">
    <source>
        <dbReference type="ARBA" id="ARBA00022833"/>
    </source>
</evidence>
<evidence type="ECO:0000256" key="3">
    <source>
        <dbReference type="ARBA" id="ARBA00023002"/>
    </source>
</evidence>
<dbReference type="InterPro" id="IPR002328">
    <property type="entry name" value="ADH_Zn_CS"/>
</dbReference>
<dbReference type="InterPro" id="IPR020843">
    <property type="entry name" value="ER"/>
</dbReference>
<evidence type="ECO:0000256" key="1">
    <source>
        <dbReference type="ARBA" id="ARBA00022723"/>
    </source>
</evidence>
<evidence type="ECO:0000259" key="6">
    <source>
        <dbReference type="SMART" id="SM00829"/>
    </source>
</evidence>
<dbReference type="Gene3D" id="3.90.180.10">
    <property type="entry name" value="Medium-chain alcohol dehydrogenases, catalytic domain"/>
    <property type="match status" value="1"/>
</dbReference>
<dbReference type="EC" id="1.1.1.90" evidence="7"/>
<proteinExistence type="inferred from homology"/>
<accession>A0ABT9YRU1</accession>
<dbReference type="PROSITE" id="PS00059">
    <property type="entry name" value="ADH_ZINC"/>
    <property type="match status" value="1"/>
</dbReference>
<dbReference type="SUPFAM" id="SSF51735">
    <property type="entry name" value="NAD(P)-binding Rossmann-fold domains"/>
    <property type="match status" value="1"/>
</dbReference>
<gene>
    <name evidence="7" type="ORF">J2S23_001273</name>
</gene>
<keyword evidence="4" id="KW-0520">NAD</keyword>
<dbReference type="Proteomes" id="UP001223079">
    <property type="component" value="Unassembled WGS sequence"/>
</dbReference>
<evidence type="ECO:0000313" key="8">
    <source>
        <dbReference type="Proteomes" id="UP001223079"/>
    </source>
</evidence>
<keyword evidence="2 5" id="KW-0862">Zinc</keyword>
<dbReference type="InterPro" id="IPR013149">
    <property type="entry name" value="ADH-like_C"/>
</dbReference>
<dbReference type="RefSeq" id="WP_307121903.1">
    <property type="nucleotide sequence ID" value="NZ_JAUSTM010000010.1"/>
</dbReference>
<dbReference type="InterPro" id="IPR013154">
    <property type="entry name" value="ADH-like_N"/>
</dbReference>
<dbReference type="Gene3D" id="3.40.50.720">
    <property type="entry name" value="NAD(P)-binding Rossmann-like Domain"/>
    <property type="match status" value="1"/>
</dbReference>
<dbReference type="PANTHER" id="PTHR43880:SF12">
    <property type="entry name" value="ALCOHOL DEHYDROGENASE CLASS-3"/>
    <property type="match status" value="1"/>
</dbReference>
<dbReference type="PANTHER" id="PTHR43880">
    <property type="entry name" value="ALCOHOL DEHYDROGENASE"/>
    <property type="match status" value="1"/>
</dbReference>